<evidence type="ECO:0000256" key="6">
    <source>
        <dbReference type="ARBA" id="ARBA00022842"/>
    </source>
</evidence>
<evidence type="ECO:0000256" key="3">
    <source>
        <dbReference type="ARBA" id="ARBA00022723"/>
    </source>
</evidence>
<dbReference type="SUPFAM" id="SSF54211">
    <property type="entry name" value="Ribosomal protein S5 domain 2-like"/>
    <property type="match status" value="1"/>
</dbReference>
<reference evidence="13 14" key="1">
    <citation type="submission" date="2017-09" db="EMBL/GenBank/DDBJ databases">
        <title>Large-scale bioinformatics analysis of Bacillus genomes uncovers conserved roles of natural products in bacterial physiology.</title>
        <authorList>
            <consortium name="Agbiome Team Llc"/>
            <person name="Bleich R.M."/>
            <person name="Grubbs K.J."/>
            <person name="Santa Maria K.C."/>
            <person name="Allen S.E."/>
            <person name="Farag S."/>
            <person name="Shank E.A."/>
            <person name="Bowers A."/>
        </authorList>
    </citation>
    <scope>NUCLEOTIDE SEQUENCE [LARGE SCALE GENOMIC DNA]</scope>
    <source>
        <strain evidence="13 14">AFS092012</strain>
    </source>
</reference>
<dbReference type="PROSITE" id="PS50880">
    <property type="entry name" value="TOPRIM"/>
    <property type="match status" value="1"/>
</dbReference>
<dbReference type="FunFam" id="3.30.565.10:FF:000002">
    <property type="entry name" value="DNA gyrase subunit B"/>
    <property type="match status" value="1"/>
</dbReference>
<keyword evidence="3 11" id="KW-0479">Metal-binding</keyword>
<dbReference type="GO" id="GO:0046872">
    <property type="term" value="F:metal ion binding"/>
    <property type="evidence" value="ECO:0007669"/>
    <property type="project" value="UniProtKB-KW"/>
</dbReference>
<dbReference type="InterPro" id="IPR034160">
    <property type="entry name" value="TOPRIM_GyrB"/>
</dbReference>
<comment type="cofactor">
    <cofactor evidence="11">
        <name>Mg(2+)</name>
        <dbReference type="ChEBI" id="CHEBI:18420"/>
    </cofactor>
    <cofactor evidence="11">
        <name>Mn(2+)</name>
        <dbReference type="ChEBI" id="CHEBI:29035"/>
    </cofactor>
    <cofactor evidence="11">
        <name>Ca(2+)</name>
        <dbReference type="ChEBI" id="CHEBI:29108"/>
    </cofactor>
    <text evidence="11">Binds two Mg(2+) per subunit. The magnesium ions form salt bridges with both the protein and the DNA. Can also accept other divalent metal cations, such as Mn(2+) or Ca(2+).</text>
</comment>
<dbReference type="InterPro" id="IPR036890">
    <property type="entry name" value="HATPase_C_sf"/>
</dbReference>
<dbReference type="GO" id="GO:0005524">
    <property type="term" value="F:ATP binding"/>
    <property type="evidence" value="ECO:0007669"/>
    <property type="project" value="UniProtKB-UniRule"/>
</dbReference>
<dbReference type="InterPro" id="IPR001241">
    <property type="entry name" value="Topo_IIA"/>
</dbReference>
<dbReference type="GO" id="GO:0034335">
    <property type="term" value="F:DNA negative supercoiling activity"/>
    <property type="evidence" value="ECO:0007669"/>
    <property type="project" value="UniProtKB-ARBA"/>
</dbReference>
<dbReference type="PRINTS" id="PR00418">
    <property type="entry name" value="TPI2FAMILY"/>
</dbReference>
<dbReference type="Proteomes" id="UP000221020">
    <property type="component" value="Unassembled WGS sequence"/>
</dbReference>
<name>A0AA91ZR01_9BACI</name>
<dbReference type="PROSITE" id="PS00177">
    <property type="entry name" value="TOPOISOMERASE_II"/>
    <property type="match status" value="1"/>
</dbReference>
<comment type="subunit">
    <text evidence="11">Heterotetramer, composed of two GyrA and two GyrB chains. In the heterotetramer, GyrA contains the active site tyrosine that forms a transient covalent intermediate with DNA, while GyrB binds cofactors and catalyzes ATP hydrolysis.</text>
</comment>
<keyword evidence="8" id="KW-0238">DNA-binding</keyword>
<dbReference type="Pfam" id="PF01751">
    <property type="entry name" value="Toprim"/>
    <property type="match status" value="1"/>
</dbReference>
<dbReference type="GO" id="GO:0005694">
    <property type="term" value="C:chromosome"/>
    <property type="evidence" value="ECO:0007669"/>
    <property type="project" value="InterPro"/>
</dbReference>
<dbReference type="EC" id="5.6.2.2" evidence="11"/>
<dbReference type="EMBL" id="NVOR01000151">
    <property type="protein sequence ID" value="PED79992.1"/>
    <property type="molecule type" value="Genomic_DNA"/>
</dbReference>
<keyword evidence="9 11" id="KW-0413">Isomerase</keyword>
<protein>
    <recommendedName>
        <fullName evidence="11">DNA gyrase subunit B</fullName>
        <ecNumber evidence="11">5.6.2.2</ecNumber>
    </recommendedName>
</protein>
<dbReference type="SMART" id="SM00433">
    <property type="entry name" value="TOP2c"/>
    <property type="match status" value="1"/>
</dbReference>
<evidence type="ECO:0000259" key="12">
    <source>
        <dbReference type="PROSITE" id="PS50880"/>
    </source>
</evidence>
<dbReference type="CDD" id="cd16928">
    <property type="entry name" value="HATPase_GyrB-like"/>
    <property type="match status" value="1"/>
</dbReference>
<dbReference type="InterPro" id="IPR014721">
    <property type="entry name" value="Ribsml_uS5_D2-typ_fold_subgr"/>
</dbReference>
<dbReference type="RefSeq" id="WP_097897708.1">
    <property type="nucleotide sequence ID" value="NZ_NVOR01000151.1"/>
</dbReference>
<comment type="caution">
    <text evidence="13">The sequence shown here is derived from an EMBL/GenBank/DDBJ whole genome shotgun (WGS) entry which is preliminary data.</text>
</comment>
<evidence type="ECO:0000256" key="5">
    <source>
        <dbReference type="ARBA" id="ARBA00022840"/>
    </source>
</evidence>
<evidence type="ECO:0000256" key="4">
    <source>
        <dbReference type="ARBA" id="ARBA00022741"/>
    </source>
</evidence>
<dbReference type="PANTHER" id="PTHR45866">
    <property type="entry name" value="DNA GYRASE/TOPOISOMERASE SUBUNIT B"/>
    <property type="match status" value="1"/>
</dbReference>
<dbReference type="GO" id="GO:0006265">
    <property type="term" value="P:DNA topological change"/>
    <property type="evidence" value="ECO:0007669"/>
    <property type="project" value="UniProtKB-UniRule"/>
</dbReference>
<keyword evidence="7 11" id="KW-0799">Topoisomerase</keyword>
<dbReference type="InterPro" id="IPR002288">
    <property type="entry name" value="DNA_gyrase_B_C"/>
</dbReference>
<dbReference type="NCBIfam" id="TIGR01059">
    <property type="entry name" value="gyrB"/>
    <property type="match status" value="1"/>
</dbReference>
<feature type="domain" description="Toprim" evidence="12">
    <location>
        <begin position="424"/>
        <end position="538"/>
    </location>
</feature>
<comment type="miscellaneous">
    <text evidence="11">Few gyrases are as efficient as E.coli at forming negative supercoils. Not all organisms have 2 type II topoisomerases; in organisms with a single type II topoisomerase this enzyme also has to decatenate newly replicated chromosomes.</text>
</comment>
<evidence type="ECO:0000256" key="1">
    <source>
        <dbReference type="ARBA" id="ARBA00000185"/>
    </source>
</evidence>
<dbReference type="AlphaFoldDB" id="A0AA91ZR01"/>
<evidence type="ECO:0000313" key="14">
    <source>
        <dbReference type="Proteomes" id="UP000221020"/>
    </source>
</evidence>
<keyword evidence="4 11" id="KW-0547">Nucleotide-binding</keyword>
<organism evidence="13 14">
    <name type="scientific">Bacillus pseudomycoides</name>
    <dbReference type="NCBI Taxonomy" id="64104"/>
    <lineage>
        <taxon>Bacteria</taxon>
        <taxon>Bacillati</taxon>
        <taxon>Bacillota</taxon>
        <taxon>Bacilli</taxon>
        <taxon>Bacillales</taxon>
        <taxon>Bacillaceae</taxon>
        <taxon>Bacillus</taxon>
        <taxon>Bacillus cereus group</taxon>
    </lineage>
</organism>
<keyword evidence="5 11" id="KW-0067">ATP-binding</keyword>
<dbReference type="InterPro" id="IPR003594">
    <property type="entry name" value="HATPase_dom"/>
</dbReference>
<dbReference type="PANTHER" id="PTHR45866:SF1">
    <property type="entry name" value="DNA GYRASE SUBUNIT B, MITOCHONDRIAL"/>
    <property type="match status" value="1"/>
</dbReference>
<dbReference type="InterPro" id="IPR006171">
    <property type="entry name" value="TOPRIM_dom"/>
</dbReference>
<feature type="binding site" evidence="11">
    <location>
        <position position="503"/>
    </location>
    <ligand>
        <name>Mg(2+)</name>
        <dbReference type="ChEBI" id="CHEBI:18420"/>
        <label>2</label>
    </ligand>
</feature>
<keyword evidence="6 11" id="KW-0460">Magnesium</keyword>
<dbReference type="PRINTS" id="PR01159">
    <property type="entry name" value="DNAGYRASEB"/>
</dbReference>
<dbReference type="InterPro" id="IPR013760">
    <property type="entry name" value="Topo_IIA-like_dom_sf"/>
</dbReference>
<dbReference type="GO" id="GO:0006261">
    <property type="term" value="P:DNA-templated DNA replication"/>
    <property type="evidence" value="ECO:0007669"/>
    <property type="project" value="UniProtKB-UniRule"/>
</dbReference>
<dbReference type="Pfam" id="PF02518">
    <property type="entry name" value="HATPase_c"/>
    <property type="match status" value="1"/>
</dbReference>
<dbReference type="SMART" id="SM00387">
    <property type="entry name" value="HATPase_c"/>
    <property type="match status" value="1"/>
</dbReference>
<dbReference type="GO" id="GO:0005737">
    <property type="term" value="C:cytoplasm"/>
    <property type="evidence" value="ECO:0007669"/>
    <property type="project" value="UniProtKB-SubCell"/>
</dbReference>
<dbReference type="FunFam" id="3.40.50.670:FF:000002">
    <property type="entry name" value="DNA gyrase subunit B"/>
    <property type="match status" value="1"/>
</dbReference>
<comment type="subunit">
    <text evidence="10">Heterotetramer composed of ParC and ParE.</text>
</comment>
<dbReference type="GO" id="GO:0003677">
    <property type="term" value="F:DNA binding"/>
    <property type="evidence" value="ECO:0007669"/>
    <property type="project" value="UniProtKB-KW"/>
</dbReference>
<dbReference type="HAMAP" id="MF_01898">
    <property type="entry name" value="GyrB"/>
    <property type="match status" value="1"/>
</dbReference>
<evidence type="ECO:0000256" key="8">
    <source>
        <dbReference type="ARBA" id="ARBA00023125"/>
    </source>
</evidence>
<feature type="site" description="Interaction with DNA" evidence="11">
    <location>
        <position position="455"/>
    </location>
</feature>
<evidence type="ECO:0000256" key="11">
    <source>
        <dbReference type="HAMAP-Rule" id="MF_01898"/>
    </source>
</evidence>
<dbReference type="InterPro" id="IPR000565">
    <property type="entry name" value="Topo_IIA_B"/>
</dbReference>
<dbReference type="NCBIfam" id="NF004189">
    <property type="entry name" value="PRK05644.1"/>
    <property type="match status" value="1"/>
</dbReference>
<comment type="function">
    <text evidence="11">A type II topoisomerase that negatively supercoils closed circular double-stranded (ds) DNA in an ATP-dependent manner to modulate DNA topology and maintain chromosomes in an underwound state. Negative supercoiling favors strand separation, and DNA replication, transcription, recombination and repair, all of which involve strand separation. Also able to catalyze the interconversion of other topological isomers of dsDNA rings, including catenanes and knotted rings. Type II topoisomerases break and join 2 DNA strands simultaneously in an ATP-dependent manner.</text>
</comment>
<dbReference type="Gene3D" id="3.30.230.10">
    <property type="match status" value="1"/>
</dbReference>
<keyword evidence="11" id="KW-0963">Cytoplasm</keyword>
<feature type="binding site" evidence="11">
    <location>
        <position position="505"/>
    </location>
    <ligand>
        <name>Mg(2+)</name>
        <dbReference type="ChEBI" id="CHEBI:18420"/>
        <label>2</label>
    </ligand>
</feature>
<feature type="binding site" evidence="11">
    <location>
        <position position="430"/>
    </location>
    <ligand>
        <name>Mg(2+)</name>
        <dbReference type="ChEBI" id="CHEBI:18420"/>
        <label>1</label>
        <note>catalytic</note>
    </ligand>
</feature>
<dbReference type="InterPro" id="IPR011557">
    <property type="entry name" value="GyrB"/>
</dbReference>
<comment type="subcellular location">
    <subcellularLocation>
        <location evidence="11">Cytoplasm</location>
    </subcellularLocation>
</comment>
<dbReference type="Pfam" id="PF00204">
    <property type="entry name" value="DNA_gyraseB"/>
    <property type="match status" value="1"/>
</dbReference>
<evidence type="ECO:0000313" key="13">
    <source>
        <dbReference type="EMBL" id="PED79992.1"/>
    </source>
</evidence>
<accession>A0AA91ZR01</accession>
<dbReference type="CDD" id="cd00822">
    <property type="entry name" value="TopoII_Trans_DNA_gyrase"/>
    <property type="match status" value="1"/>
</dbReference>
<dbReference type="SUPFAM" id="SSF55874">
    <property type="entry name" value="ATPase domain of HSP90 chaperone/DNA topoisomerase II/histidine kinase"/>
    <property type="match status" value="1"/>
</dbReference>
<proteinExistence type="inferred from homology"/>
<dbReference type="SUPFAM" id="SSF56719">
    <property type="entry name" value="Type II DNA topoisomerase"/>
    <property type="match status" value="1"/>
</dbReference>
<evidence type="ECO:0000256" key="9">
    <source>
        <dbReference type="ARBA" id="ARBA00023235"/>
    </source>
</evidence>
<dbReference type="Gene3D" id="3.40.50.670">
    <property type="match status" value="1"/>
</dbReference>
<evidence type="ECO:0000256" key="2">
    <source>
        <dbReference type="ARBA" id="ARBA00010708"/>
    </source>
</evidence>
<feature type="site" description="Interaction with DNA" evidence="11">
    <location>
        <position position="458"/>
    </location>
</feature>
<dbReference type="InterPro" id="IPR020568">
    <property type="entry name" value="Ribosomal_Su5_D2-typ_SF"/>
</dbReference>
<dbReference type="InterPro" id="IPR013506">
    <property type="entry name" value="Topo_IIA_bsu_dom2"/>
</dbReference>
<sequence>MEQKQMQENSYDESQIQVLEGLEAVRKRPGMYIGSTSGKGLHHLVWEIVDNSIDEALAGYCDEINVSIEDDNSIRVTDNGRGIPVGIQEKMGRPAVEVIMTVLHAGGKFGGGGYKVSGGLHGVGASVVNALSTELEVFVHREGKIHYQKYERGIPVADLKVIGETDHTGTITRFKPDPEIFKETTEYEFDTLATRMRELAFLNRNIKLIIEDKREHKQKKEFHYEGGIKSYVEHLNRSKQPIHEEPVYVEGSKDGIQVEVALQYNEGYTNHIYSFTNNIHTYEGGTHEVGFKTALTRVINDYGRKNNILKDADSNLTGEDVREGLTAIVSIKHPNPQFEGQTKTKLGNSEARTITESVFSEAFEKFLLENPNVARKIIDKGTMAARARVAAKKARELTRRKSALEVSSLPGKLADCSSKDPAISEIYIVEGDSAGGSAKQGRDRHFQAILPLKGKIINVEKARLDKILSNDEVRTIITAIGTNIGGDFDIEKARYHKVIIMTDADVDGAHIRTLLLTFFYRYMRQIIEHGYIYIAQPPLFKVQQGKKIQYAYNDKELEKILAELPAQPKPGIQRYKGLGEMNPTQLWETTMDPEVRSLLQVSLQDAIEADETFEILMGDKVEPRRNFIQENAKYVKNLDI</sequence>
<evidence type="ECO:0000256" key="10">
    <source>
        <dbReference type="ARBA" id="ARBA00063644"/>
    </source>
</evidence>
<feature type="binding site" evidence="11">
    <location>
        <position position="503"/>
    </location>
    <ligand>
        <name>Mg(2+)</name>
        <dbReference type="ChEBI" id="CHEBI:18420"/>
        <label>1</label>
        <note>catalytic</note>
    </ligand>
</feature>
<dbReference type="CDD" id="cd03366">
    <property type="entry name" value="TOPRIM_TopoIIA_GyrB"/>
    <property type="match status" value="1"/>
</dbReference>
<evidence type="ECO:0000256" key="7">
    <source>
        <dbReference type="ARBA" id="ARBA00023029"/>
    </source>
</evidence>
<gene>
    <name evidence="11 13" type="primary">gyrB</name>
    <name evidence="13" type="ORF">CON65_25280</name>
</gene>
<dbReference type="Gene3D" id="3.30.565.10">
    <property type="entry name" value="Histidine kinase-like ATPase, C-terminal domain"/>
    <property type="match status" value="1"/>
</dbReference>
<dbReference type="InterPro" id="IPR013759">
    <property type="entry name" value="Topo_IIA_B_C"/>
</dbReference>
<dbReference type="Pfam" id="PF00986">
    <property type="entry name" value="DNA_gyraseB_C"/>
    <property type="match status" value="1"/>
</dbReference>
<comment type="catalytic activity">
    <reaction evidence="1 11">
        <text>ATP-dependent breakage, passage and rejoining of double-stranded DNA.</text>
        <dbReference type="EC" id="5.6.2.2"/>
    </reaction>
</comment>
<dbReference type="InterPro" id="IPR018522">
    <property type="entry name" value="TopoIIA_CS"/>
</dbReference>
<comment type="similarity">
    <text evidence="2 11">Belongs to the type II topoisomerase GyrB family.</text>
</comment>
<dbReference type="FunFam" id="3.30.230.10:FF:000005">
    <property type="entry name" value="DNA gyrase subunit B"/>
    <property type="match status" value="1"/>
</dbReference>
<dbReference type="NCBIfam" id="NF011501">
    <property type="entry name" value="PRK14939.1"/>
    <property type="match status" value="1"/>
</dbReference>